<dbReference type="SFLD" id="SFLDG01129">
    <property type="entry name" value="C1.5:_HAD__Beta-PGM__Phosphata"/>
    <property type="match status" value="1"/>
</dbReference>
<dbReference type="SFLD" id="SFLDS00003">
    <property type="entry name" value="Haloacid_Dehalogenase"/>
    <property type="match status" value="1"/>
</dbReference>
<keyword evidence="2" id="KW-1185">Reference proteome</keyword>
<proteinExistence type="predicted"/>
<dbReference type="EMBL" id="BMDH01000001">
    <property type="protein sequence ID" value="GGI13328.1"/>
    <property type="molecule type" value="Genomic_DNA"/>
</dbReference>
<dbReference type="GO" id="GO:0016787">
    <property type="term" value="F:hydrolase activity"/>
    <property type="evidence" value="ECO:0007669"/>
    <property type="project" value="UniProtKB-KW"/>
</dbReference>
<evidence type="ECO:0000313" key="2">
    <source>
        <dbReference type="Proteomes" id="UP000619536"/>
    </source>
</evidence>
<dbReference type="Proteomes" id="UP000619536">
    <property type="component" value="Unassembled WGS sequence"/>
</dbReference>
<dbReference type="SUPFAM" id="SSF56784">
    <property type="entry name" value="HAD-like"/>
    <property type="match status" value="1"/>
</dbReference>
<accession>A0A8J3AHB6</accession>
<dbReference type="GO" id="GO:0004713">
    <property type="term" value="F:protein tyrosine kinase activity"/>
    <property type="evidence" value="ECO:0007669"/>
    <property type="project" value="TreeGrafter"/>
</dbReference>
<dbReference type="GO" id="GO:0005829">
    <property type="term" value="C:cytosol"/>
    <property type="evidence" value="ECO:0007669"/>
    <property type="project" value="TreeGrafter"/>
</dbReference>
<dbReference type="RefSeq" id="WP_188354685.1">
    <property type="nucleotide sequence ID" value="NZ_BMDH01000001.1"/>
</dbReference>
<keyword evidence="1" id="KW-0378">Hydrolase</keyword>
<protein>
    <submittedName>
        <fullName evidence="1">Hydrolase</fullName>
    </submittedName>
</protein>
<dbReference type="Gene3D" id="3.40.50.1000">
    <property type="entry name" value="HAD superfamily/HAD-like"/>
    <property type="match status" value="1"/>
</dbReference>
<reference evidence="1" key="2">
    <citation type="submission" date="2020-09" db="EMBL/GenBank/DDBJ databases">
        <authorList>
            <person name="Sun Q."/>
            <person name="Sedlacek I."/>
        </authorList>
    </citation>
    <scope>NUCLEOTIDE SEQUENCE</scope>
    <source>
        <strain evidence="1">CCM 8606</strain>
    </source>
</reference>
<dbReference type="Pfam" id="PF13419">
    <property type="entry name" value="HAD_2"/>
    <property type="match status" value="1"/>
</dbReference>
<dbReference type="InterPro" id="IPR023198">
    <property type="entry name" value="PGP-like_dom2"/>
</dbReference>
<gene>
    <name evidence="1" type="ORF">GCM10007377_05410</name>
</gene>
<dbReference type="Gene3D" id="1.10.150.240">
    <property type="entry name" value="Putative phosphatase, domain 2"/>
    <property type="match status" value="1"/>
</dbReference>
<comment type="caution">
    <text evidence="1">The sequence shown here is derived from an EMBL/GenBank/DDBJ whole genome shotgun (WGS) entry which is preliminary data.</text>
</comment>
<dbReference type="AlphaFoldDB" id="A0A8J3AHB6"/>
<dbReference type="PANTHER" id="PTHR43434:SF20">
    <property type="entry name" value="5'-NUCLEOTIDASE"/>
    <property type="match status" value="1"/>
</dbReference>
<dbReference type="InterPro" id="IPR036412">
    <property type="entry name" value="HAD-like_sf"/>
</dbReference>
<dbReference type="PANTHER" id="PTHR43434">
    <property type="entry name" value="PHOSPHOGLYCOLATE PHOSPHATASE"/>
    <property type="match status" value="1"/>
</dbReference>
<reference evidence="1" key="1">
    <citation type="journal article" date="2014" name="Int. J. Syst. Evol. Microbiol.">
        <title>Complete genome sequence of Corynebacterium casei LMG S-19264T (=DSM 44701T), isolated from a smear-ripened cheese.</title>
        <authorList>
            <consortium name="US DOE Joint Genome Institute (JGI-PGF)"/>
            <person name="Walter F."/>
            <person name="Albersmeier A."/>
            <person name="Kalinowski J."/>
            <person name="Ruckert C."/>
        </authorList>
    </citation>
    <scope>NUCLEOTIDE SEQUENCE</scope>
    <source>
        <strain evidence="1">CCM 8606</strain>
    </source>
</reference>
<dbReference type="InterPro" id="IPR023214">
    <property type="entry name" value="HAD_sf"/>
</dbReference>
<organism evidence="1 2">
    <name type="scientific">Galliscardovia ingluviei</name>
    <dbReference type="NCBI Taxonomy" id="1769422"/>
    <lineage>
        <taxon>Bacteria</taxon>
        <taxon>Bacillati</taxon>
        <taxon>Actinomycetota</taxon>
        <taxon>Actinomycetes</taxon>
        <taxon>Bifidobacteriales</taxon>
        <taxon>Bifidobacteriaceae</taxon>
        <taxon>Galliscardovia</taxon>
    </lineage>
</organism>
<dbReference type="InterPro" id="IPR050155">
    <property type="entry name" value="HAD-like_hydrolase_sf"/>
</dbReference>
<sequence>MQFQHPMRVVLLDLDGTLTQSHPGIIACVTKTFEELGRPVPDHAELMRFIGPAIVESFARNGIPEGEEMERAVRIYRHYYSDEATFEDPKHPGHKVAGRLYNSVYEGIPEQLQRLRDDGYMLAVATCKPEPQALVVCDYFGIADMVDGIYGASMDRSRLEKDQVITYCFSSIGFDPAQDHAVMVGDRWTDMDGARKCGIPALGCRWGYAEPHELEEHGATAIIDRVDELHDAAVALLR</sequence>
<dbReference type="InterPro" id="IPR041492">
    <property type="entry name" value="HAD_2"/>
</dbReference>
<evidence type="ECO:0000313" key="1">
    <source>
        <dbReference type="EMBL" id="GGI13328.1"/>
    </source>
</evidence>
<name>A0A8J3AHB6_9BIFI</name>